<organism evidence="1 2">
    <name type="scientific">Linum tenue</name>
    <dbReference type="NCBI Taxonomy" id="586396"/>
    <lineage>
        <taxon>Eukaryota</taxon>
        <taxon>Viridiplantae</taxon>
        <taxon>Streptophyta</taxon>
        <taxon>Embryophyta</taxon>
        <taxon>Tracheophyta</taxon>
        <taxon>Spermatophyta</taxon>
        <taxon>Magnoliopsida</taxon>
        <taxon>eudicotyledons</taxon>
        <taxon>Gunneridae</taxon>
        <taxon>Pentapetalae</taxon>
        <taxon>rosids</taxon>
        <taxon>fabids</taxon>
        <taxon>Malpighiales</taxon>
        <taxon>Linaceae</taxon>
        <taxon>Linum</taxon>
    </lineage>
</organism>
<accession>A0AAV0KQ83</accession>
<evidence type="ECO:0000313" key="1">
    <source>
        <dbReference type="EMBL" id="CAI0424312.1"/>
    </source>
</evidence>
<reference evidence="1" key="1">
    <citation type="submission" date="2022-08" db="EMBL/GenBank/DDBJ databases">
        <authorList>
            <person name="Gutierrez-Valencia J."/>
        </authorList>
    </citation>
    <scope>NUCLEOTIDE SEQUENCE</scope>
</reference>
<dbReference type="AlphaFoldDB" id="A0AAV0KQ83"/>
<sequence length="103" mass="11490">RINLFCREKDSQNFHPHIGFGRTPPDLIQTPASVVCSVVDRRNFFSQTPPDLIQAPAAVVFLFSRTPPNILQLNAAGGELWPAGVLFSIGNWKVKNGKRYDIN</sequence>
<comment type="caution">
    <text evidence="1">The sequence shown here is derived from an EMBL/GenBank/DDBJ whole genome shotgun (WGS) entry which is preliminary data.</text>
</comment>
<evidence type="ECO:0000313" key="2">
    <source>
        <dbReference type="Proteomes" id="UP001154282"/>
    </source>
</evidence>
<name>A0AAV0KQ83_9ROSI</name>
<proteinExistence type="predicted"/>
<keyword evidence="2" id="KW-1185">Reference proteome</keyword>
<dbReference type="EMBL" id="CAMGYJ010000005">
    <property type="protein sequence ID" value="CAI0424312.1"/>
    <property type="molecule type" value="Genomic_DNA"/>
</dbReference>
<protein>
    <submittedName>
        <fullName evidence="1">Uncharacterized protein</fullName>
    </submittedName>
</protein>
<gene>
    <name evidence="1" type="ORF">LITE_LOCUS19895</name>
</gene>
<feature type="non-terminal residue" evidence="1">
    <location>
        <position position="1"/>
    </location>
</feature>
<dbReference type="Proteomes" id="UP001154282">
    <property type="component" value="Unassembled WGS sequence"/>
</dbReference>